<organism evidence="2 3">
    <name type="scientific">Geomonas anaerohicana</name>
    <dbReference type="NCBI Taxonomy" id="2798583"/>
    <lineage>
        <taxon>Bacteria</taxon>
        <taxon>Pseudomonadati</taxon>
        <taxon>Thermodesulfobacteriota</taxon>
        <taxon>Desulfuromonadia</taxon>
        <taxon>Geobacterales</taxon>
        <taxon>Geobacteraceae</taxon>
        <taxon>Geomonas</taxon>
    </lineage>
</organism>
<gene>
    <name evidence="2" type="ORF">JFN91_01590</name>
</gene>
<dbReference type="RefSeq" id="WP_199387467.1">
    <property type="nucleotide sequence ID" value="NZ_JAEMHL010000001.1"/>
</dbReference>
<dbReference type="EMBL" id="JAEMHL010000001">
    <property type="protein sequence ID" value="MBJ6748899.1"/>
    <property type="molecule type" value="Genomic_DNA"/>
</dbReference>
<protein>
    <recommendedName>
        <fullName evidence="4">Secreted protein</fullName>
    </recommendedName>
</protein>
<evidence type="ECO:0008006" key="4">
    <source>
        <dbReference type="Google" id="ProtNLM"/>
    </source>
</evidence>
<feature type="chain" id="PRO_5045637346" description="Secreted protein" evidence="1">
    <location>
        <begin position="34"/>
        <end position="122"/>
    </location>
</feature>
<comment type="caution">
    <text evidence="2">The sequence shown here is derived from an EMBL/GenBank/DDBJ whole genome shotgun (WGS) entry which is preliminary data.</text>
</comment>
<proteinExistence type="predicted"/>
<keyword evidence="1" id="KW-0732">Signal</keyword>
<name>A0ABS0Y9E1_9BACT</name>
<keyword evidence="3" id="KW-1185">Reference proteome</keyword>
<reference evidence="2 3" key="1">
    <citation type="submission" date="2020-12" db="EMBL/GenBank/DDBJ databases">
        <title>Geomonas sp. Red421, isolated from paddy soil.</title>
        <authorList>
            <person name="Xu Z."/>
            <person name="Zhang Z."/>
            <person name="Masuda Y."/>
            <person name="Itoh H."/>
            <person name="Senoo K."/>
        </authorList>
    </citation>
    <scope>NUCLEOTIDE SEQUENCE [LARGE SCALE GENOMIC DNA]</scope>
    <source>
        <strain evidence="2 3">Red421</strain>
    </source>
</reference>
<evidence type="ECO:0000313" key="3">
    <source>
        <dbReference type="Proteomes" id="UP000614714"/>
    </source>
</evidence>
<sequence>MKTANPIKATLLAITTLALLTIISPALTATAHADDSDPGEVRGKCPYSLQLQKSVEAQRAYLVKVERAKASNPIGTPEEIAGGSVKEPVEMTEQLSVAWLSFTWGSASATAQATSTKEGERL</sequence>
<feature type="signal peptide" evidence="1">
    <location>
        <begin position="1"/>
        <end position="33"/>
    </location>
</feature>
<accession>A0ABS0Y9E1</accession>
<evidence type="ECO:0000313" key="2">
    <source>
        <dbReference type="EMBL" id="MBJ6748899.1"/>
    </source>
</evidence>
<evidence type="ECO:0000256" key="1">
    <source>
        <dbReference type="SAM" id="SignalP"/>
    </source>
</evidence>
<dbReference type="Proteomes" id="UP000614714">
    <property type="component" value="Unassembled WGS sequence"/>
</dbReference>